<dbReference type="AlphaFoldDB" id="A0A0E9RU97"/>
<name>A0A0E9RU97_ANGAN</name>
<reference evidence="1" key="1">
    <citation type="submission" date="2014-11" db="EMBL/GenBank/DDBJ databases">
        <authorList>
            <person name="Amaro Gonzalez C."/>
        </authorList>
    </citation>
    <scope>NUCLEOTIDE SEQUENCE</scope>
</reference>
<proteinExistence type="predicted"/>
<protein>
    <submittedName>
        <fullName evidence="1">Uncharacterized protein</fullName>
    </submittedName>
</protein>
<dbReference type="EMBL" id="GBXM01075861">
    <property type="protein sequence ID" value="JAH32716.1"/>
    <property type="molecule type" value="Transcribed_RNA"/>
</dbReference>
<evidence type="ECO:0000313" key="1">
    <source>
        <dbReference type="EMBL" id="JAH32716.1"/>
    </source>
</evidence>
<accession>A0A0E9RU97</accession>
<reference evidence="1" key="2">
    <citation type="journal article" date="2015" name="Fish Shellfish Immunol.">
        <title>Early steps in the European eel (Anguilla anguilla)-Vibrio vulnificus interaction in the gills: Role of the RtxA13 toxin.</title>
        <authorList>
            <person name="Callol A."/>
            <person name="Pajuelo D."/>
            <person name="Ebbesson L."/>
            <person name="Teles M."/>
            <person name="MacKenzie S."/>
            <person name="Amaro C."/>
        </authorList>
    </citation>
    <scope>NUCLEOTIDE SEQUENCE</scope>
</reference>
<organism evidence="1">
    <name type="scientific">Anguilla anguilla</name>
    <name type="common">European freshwater eel</name>
    <name type="synonym">Muraena anguilla</name>
    <dbReference type="NCBI Taxonomy" id="7936"/>
    <lineage>
        <taxon>Eukaryota</taxon>
        <taxon>Metazoa</taxon>
        <taxon>Chordata</taxon>
        <taxon>Craniata</taxon>
        <taxon>Vertebrata</taxon>
        <taxon>Euteleostomi</taxon>
        <taxon>Actinopterygii</taxon>
        <taxon>Neopterygii</taxon>
        <taxon>Teleostei</taxon>
        <taxon>Anguilliformes</taxon>
        <taxon>Anguillidae</taxon>
        <taxon>Anguilla</taxon>
    </lineage>
</organism>
<sequence>MFVIPQTVDVAAGLRCKCDPTVCSCQCGLP</sequence>